<proteinExistence type="predicted"/>
<dbReference type="AlphaFoldDB" id="E6U971"/>
<dbReference type="InterPro" id="IPR010982">
    <property type="entry name" value="Lambda_DNA-bd_dom_sf"/>
</dbReference>
<dbReference type="PROSITE" id="PS50943">
    <property type="entry name" value="HTH_CROC1"/>
    <property type="match status" value="1"/>
</dbReference>
<dbReference type="InterPro" id="IPR001387">
    <property type="entry name" value="Cro/C1-type_HTH"/>
</dbReference>
<reference evidence="2 3" key="1">
    <citation type="submission" date="2010-12" db="EMBL/GenBank/DDBJ databases">
        <title>Complete sequence of Ethanoligenens harbinense YUAN-3.</title>
        <authorList>
            <person name="Lucas S."/>
            <person name="Copeland A."/>
            <person name="Lapidus A."/>
            <person name="Cheng J.-F."/>
            <person name="Bruce D."/>
            <person name="Goodwin L."/>
            <person name="Pitluck S."/>
            <person name="Chertkov O."/>
            <person name="Misra M."/>
            <person name="Detter J.C."/>
            <person name="Han C."/>
            <person name="Tapia R."/>
            <person name="Land M."/>
            <person name="Hauser L."/>
            <person name="Jeffries C."/>
            <person name="Kyrpides N."/>
            <person name="Ivanova N."/>
            <person name="Mikhailova N."/>
            <person name="Wang A."/>
            <person name="Mouttaki H."/>
            <person name="He Z."/>
            <person name="Zhou J."/>
            <person name="Hemme C.L."/>
            <person name="Woyke T."/>
        </authorList>
    </citation>
    <scope>NUCLEOTIDE SEQUENCE [LARGE SCALE GENOMIC DNA]</scope>
    <source>
        <strain evidence="3">DSM 18485 / JCM 12961 / CGMCC 1.5033 / YUAN-3</strain>
    </source>
</reference>
<protein>
    <submittedName>
        <fullName evidence="2">Helix-turn-helix domain protein</fullName>
    </submittedName>
</protein>
<evidence type="ECO:0000259" key="1">
    <source>
        <dbReference type="PROSITE" id="PS50943"/>
    </source>
</evidence>
<feature type="domain" description="HTH cro/C1-type" evidence="1">
    <location>
        <begin position="7"/>
        <end position="65"/>
    </location>
</feature>
<dbReference type="Gene3D" id="1.10.260.40">
    <property type="entry name" value="lambda repressor-like DNA-binding domains"/>
    <property type="match status" value="1"/>
</dbReference>
<dbReference type="Proteomes" id="UP000001551">
    <property type="component" value="Chromosome"/>
</dbReference>
<name>E6U971_ETHHY</name>
<evidence type="ECO:0000313" key="2">
    <source>
        <dbReference type="EMBL" id="ADU27230.1"/>
    </source>
</evidence>
<dbReference type="GO" id="GO:0003677">
    <property type="term" value="F:DNA binding"/>
    <property type="evidence" value="ECO:0007669"/>
    <property type="project" value="InterPro"/>
</dbReference>
<dbReference type="Pfam" id="PF01381">
    <property type="entry name" value="HTH_3"/>
    <property type="match status" value="1"/>
</dbReference>
<accession>E6U971</accession>
<dbReference type="HOGENOM" id="CLU_121342_1_0_9"/>
<dbReference type="RefSeq" id="WP_013485582.1">
    <property type="nucleotide sequence ID" value="NC_014828.1"/>
</dbReference>
<dbReference type="CDD" id="cd00093">
    <property type="entry name" value="HTH_XRE"/>
    <property type="match status" value="1"/>
</dbReference>
<gene>
    <name evidence="2" type="ordered locus">Ethha_1703</name>
</gene>
<sequence>MAIGERIRFIRNLRGMTQKWLGMAIGFDKRTADVRVAQYEAGTRTPKGNLVESIARALDIRPQALTVPDIDTYIGLMHTFFALEDMYGFEPDICDNQLCIVLKQHTDNQSVVDNLQLWYKEAQKLRKGKITKEDYDAWRYTFPKMEAERSRAQLDAIRAKRNAHPGEEK</sequence>
<evidence type="ECO:0000313" key="3">
    <source>
        <dbReference type="Proteomes" id="UP000001551"/>
    </source>
</evidence>
<organism evidence="2 3">
    <name type="scientific">Ethanoligenens harbinense (strain DSM 18485 / JCM 12961 / CGMCC 1.5033 / YUAN-3)</name>
    <dbReference type="NCBI Taxonomy" id="663278"/>
    <lineage>
        <taxon>Bacteria</taxon>
        <taxon>Bacillati</taxon>
        <taxon>Bacillota</taxon>
        <taxon>Clostridia</taxon>
        <taxon>Eubacteriales</taxon>
        <taxon>Oscillospiraceae</taxon>
        <taxon>Ethanoligenens</taxon>
    </lineage>
</organism>
<dbReference type="eggNOG" id="COG1396">
    <property type="taxonomic scope" value="Bacteria"/>
</dbReference>
<dbReference type="SMART" id="SM00530">
    <property type="entry name" value="HTH_XRE"/>
    <property type="match status" value="1"/>
</dbReference>
<dbReference type="SUPFAM" id="SSF47413">
    <property type="entry name" value="lambda repressor-like DNA-binding domains"/>
    <property type="match status" value="1"/>
</dbReference>
<keyword evidence="3" id="KW-1185">Reference proteome</keyword>
<dbReference type="EMBL" id="CP002400">
    <property type="protein sequence ID" value="ADU27230.1"/>
    <property type="molecule type" value="Genomic_DNA"/>
</dbReference>
<dbReference type="KEGG" id="eha:Ethha_1703"/>
<dbReference type="STRING" id="663278.Ethha_1703"/>